<sequence>MQNPQNISNHREERIKRRRSQRRMDRINEEKNRQKAMGGGQPNELGVTQGQNGEQGNTIGPASLPRYPKASH</sequence>
<evidence type="ECO:0000313" key="2">
    <source>
        <dbReference type="EMBL" id="EEF62563.1"/>
    </source>
</evidence>
<feature type="compositionally biased region" description="Polar residues" evidence="1">
    <location>
        <begin position="46"/>
        <end position="60"/>
    </location>
</feature>
<gene>
    <name evidence="2" type="ORF">Cflav_PD5198</name>
</gene>
<reference evidence="2 3" key="1">
    <citation type="journal article" date="2011" name="J. Bacteriol.">
        <title>Genome sequence of 'Pedosphaera parvula' Ellin514, an aerobic Verrucomicrobial isolate from pasture soil.</title>
        <authorList>
            <person name="Kant R."/>
            <person name="van Passel M.W."/>
            <person name="Sangwan P."/>
            <person name="Palva A."/>
            <person name="Lucas S."/>
            <person name="Copeland A."/>
            <person name="Lapidus A."/>
            <person name="Glavina Del Rio T."/>
            <person name="Dalin E."/>
            <person name="Tice H."/>
            <person name="Bruce D."/>
            <person name="Goodwin L."/>
            <person name="Pitluck S."/>
            <person name="Chertkov O."/>
            <person name="Larimer F.W."/>
            <person name="Land M.L."/>
            <person name="Hauser L."/>
            <person name="Brettin T.S."/>
            <person name="Detter J.C."/>
            <person name="Han S."/>
            <person name="de Vos W.M."/>
            <person name="Janssen P.H."/>
            <person name="Smidt H."/>
        </authorList>
    </citation>
    <scope>NUCLEOTIDE SEQUENCE [LARGE SCALE GENOMIC DNA]</scope>
    <source>
        <strain evidence="2 3">Ellin514</strain>
    </source>
</reference>
<proteinExistence type="predicted"/>
<evidence type="ECO:0000256" key="1">
    <source>
        <dbReference type="SAM" id="MobiDB-lite"/>
    </source>
</evidence>
<dbReference type="STRING" id="320771.Cflav_PD5198"/>
<organism evidence="2 3">
    <name type="scientific">Pedosphaera parvula (strain Ellin514)</name>
    <dbReference type="NCBI Taxonomy" id="320771"/>
    <lineage>
        <taxon>Bacteria</taxon>
        <taxon>Pseudomonadati</taxon>
        <taxon>Verrucomicrobiota</taxon>
        <taxon>Pedosphaerae</taxon>
        <taxon>Pedosphaerales</taxon>
        <taxon>Pedosphaeraceae</taxon>
        <taxon>Pedosphaera</taxon>
    </lineage>
</organism>
<dbReference type="Proteomes" id="UP000003688">
    <property type="component" value="Unassembled WGS sequence"/>
</dbReference>
<evidence type="ECO:0000313" key="3">
    <source>
        <dbReference type="Proteomes" id="UP000003688"/>
    </source>
</evidence>
<feature type="region of interest" description="Disordered" evidence="1">
    <location>
        <begin position="1"/>
        <end position="72"/>
    </location>
</feature>
<comment type="caution">
    <text evidence="2">The sequence shown here is derived from an EMBL/GenBank/DDBJ whole genome shotgun (WGS) entry which is preliminary data.</text>
</comment>
<accession>B9XC95</accession>
<dbReference type="EMBL" id="ABOX02000004">
    <property type="protein sequence ID" value="EEF62563.1"/>
    <property type="molecule type" value="Genomic_DNA"/>
</dbReference>
<dbReference type="AlphaFoldDB" id="B9XC95"/>
<protein>
    <submittedName>
        <fullName evidence="2">Uncharacterized protein</fullName>
    </submittedName>
</protein>
<keyword evidence="3" id="KW-1185">Reference proteome</keyword>
<feature type="compositionally biased region" description="Basic and acidic residues" evidence="1">
    <location>
        <begin position="22"/>
        <end position="33"/>
    </location>
</feature>
<name>B9XC95_PEDPL</name>